<evidence type="ECO:0000256" key="3">
    <source>
        <dbReference type="ARBA" id="ARBA00008746"/>
    </source>
</evidence>
<evidence type="ECO:0000256" key="6">
    <source>
        <dbReference type="ARBA" id="ARBA00022475"/>
    </source>
</evidence>
<evidence type="ECO:0000256" key="15">
    <source>
        <dbReference type="ARBA" id="ARBA00023136"/>
    </source>
</evidence>
<evidence type="ECO:0000256" key="1">
    <source>
        <dbReference type="ARBA" id="ARBA00003954"/>
    </source>
</evidence>
<dbReference type="Gene3D" id="3.40.50.1000">
    <property type="entry name" value="HAD superfamily/HAD-like"/>
    <property type="match status" value="1"/>
</dbReference>
<dbReference type="Gene3D" id="3.40.1110.10">
    <property type="entry name" value="Calcium-transporting ATPase, cytoplasmic domain N"/>
    <property type="match status" value="1"/>
</dbReference>
<dbReference type="SUPFAM" id="SSF81653">
    <property type="entry name" value="Calcium ATPase, transduction domain A"/>
    <property type="match status" value="1"/>
</dbReference>
<evidence type="ECO:0000256" key="12">
    <source>
        <dbReference type="ARBA" id="ARBA00022842"/>
    </source>
</evidence>
<keyword evidence="9 18" id="KW-0812">Transmembrane</keyword>
<evidence type="ECO:0000256" key="4">
    <source>
        <dbReference type="ARBA" id="ARBA00012786"/>
    </source>
</evidence>
<dbReference type="SMART" id="SM00831">
    <property type="entry name" value="Cation_ATPase_N"/>
    <property type="match status" value="1"/>
</dbReference>
<evidence type="ECO:0000256" key="7">
    <source>
        <dbReference type="ARBA" id="ARBA00022519"/>
    </source>
</evidence>
<feature type="transmembrane region" description="Helical" evidence="18">
    <location>
        <begin position="110"/>
        <end position="129"/>
    </location>
</feature>
<dbReference type="GeneID" id="77135340"/>
<dbReference type="InterPro" id="IPR023298">
    <property type="entry name" value="ATPase_P-typ_TM_dom_sf"/>
</dbReference>
<dbReference type="InterPro" id="IPR004014">
    <property type="entry name" value="ATPase_P-typ_cation-transptr_N"/>
</dbReference>
<evidence type="ECO:0000256" key="8">
    <source>
        <dbReference type="ARBA" id="ARBA00022553"/>
    </source>
</evidence>
<feature type="transmembrane region" description="Helical" evidence="18">
    <location>
        <begin position="760"/>
        <end position="788"/>
    </location>
</feature>
<comment type="similarity">
    <text evidence="3">Belongs to the cation transport ATPase (P-type) (TC 3.A.3) family. Type IIIB subfamily.</text>
</comment>
<keyword evidence="13" id="KW-1278">Translocase</keyword>
<dbReference type="NCBIfam" id="TIGR01494">
    <property type="entry name" value="ATPase_P-type"/>
    <property type="match status" value="2"/>
</dbReference>
<sequence>MNGKTVSTIRLPKAVKPNAAFQRLMYDATLPAEDVLRAYHSGCDGIANPETVERNREDWGSNLVDTGKHKSFPRRLAEAFINPFTAILTVLAAVSFVTDVVLPSTGEQDFMTIVVILTMVLLSGVLRFVQETRSNNAAEKLTSMVKNTTAVLRQYTGRQEIPMEDVVVGDIVLLAAGDMVPADCRIIKAKDLFISQSAMTGESEPVEKTPHVVDISDGKAVTECSNLAFMGSNVISGSAEAVVILTGNQTLFGGIAKSLDAKREPTGFEKGISSVSWLLIRFMLVMVPIVFVINGITKDDWMEALLFAISIAVGLTPEMLPMIVTTCLARGAVAMSKKKTIIKNLSSIQNLGSMNVLCTDKTGTLTRDKVILERHLDIHGTEDVRVLSFAFLNSFYQTGLKNLMDISIIERTNEESENEPSLRRLSTSYAKIDEIPFDFERRRMSVVVTSPDGGTTLITKGAVEEMLSVCRYAEYRGEVIELTDTIIDEIRIMVENLNDDGMRVIAIARKSSTVKTPTFSVADESDMVLMGYLAFLDPPKESAQAAIAALNAHGVNVKILTGDNDLVTSAICRQVGMKTGKIVLGSDVEDMDDATLSDTVEKTDVFAKLSPQQKARIVSMLRENGHVVGYMGDGINDASAMKASDVGISVDTAVDIAKESADVILLEKDLMVLEQGVVEGRKTYGNMIKYIKMTTSSNFGNMFSVLAASIFLPFLPMAAVQIILLNLIYDGVNVALPWDNVDKTELMEPKKWEASSIGRFMLHIGPVSSIFDILTFLLMFFVICPAVVGGPFHTLGVERQILFIALFQAGWFIESMWSQTLIMQMIRTPHVPFIESRASMPVILASAAGIALTTFIPYTAFGAAIGLTPLPGIYFAWLFAIIAGYVLLVEVVKVAYIRKYHEWL</sequence>
<evidence type="ECO:0000313" key="20">
    <source>
        <dbReference type="EMBL" id="EEO29721.1"/>
    </source>
</evidence>
<dbReference type="EMBL" id="GG658170">
    <property type="protein sequence ID" value="EEO29721.1"/>
    <property type="molecule type" value="Genomic_DNA"/>
</dbReference>
<dbReference type="InterPro" id="IPR044492">
    <property type="entry name" value="P_typ_ATPase_HD_dom"/>
</dbReference>
<evidence type="ECO:0000256" key="17">
    <source>
        <dbReference type="ARBA" id="ARBA00047295"/>
    </source>
</evidence>
<feature type="transmembrane region" description="Helical" evidence="18">
    <location>
        <begin position="842"/>
        <end position="867"/>
    </location>
</feature>
<keyword evidence="21" id="KW-1185">Reference proteome</keyword>
<dbReference type="Pfam" id="PF00690">
    <property type="entry name" value="Cation_ATPase_N"/>
    <property type="match status" value="1"/>
</dbReference>
<evidence type="ECO:0000256" key="9">
    <source>
        <dbReference type="ARBA" id="ARBA00022692"/>
    </source>
</evidence>
<dbReference type="SUPFAM" id="SSF56784">
    <property type="entry name" value="HAD-like"/>
    <property type="match status" value="1"/>
</dbReference>
<proteinExistence type="inferred from homology"/>
<evidence type="ECO:0000256" key="18">
    <source>
        <dbReference type="SAM" id="Phobius"/>
    </source>
</evidence>
<dbReference type="InterPro" id="IPR006068">
    <property type="entry name" value="ATPase_P-typ_cation-transptr_C"/>
</dbReference>
<dbReference type="SFLD" id="SFLDF00027">
    <property type="entry name" value="p-type_atpase"/>
    <property type="match status" value="1"/>
</dbReference>
<evidence type="ECO:0000256" key="11">
    <source>
        <dbReference type="ARBA" id="ARBA00022840"/>
    </source>
</evidence>
<feature type="transmembrane region" description="Helical" evidence="18">
    <location>
        <begin position="79"/>
        <end position="98"/>
    </location>
</feature>
<dbReference type="Pfam" id="PF13246">
    <property type="entry name" value="Cation_ATPase"/>
    <property type="match status" value="1"/>
</dbReference>
<dbReference type="EC" id="7.2.2.14" evidence="4"/>
<dbReference type="InterPro" id="IPR018303">
    <property type="entry name" value="ATPase_P-typ_P_site"/>
</dbReference>
<dbReference type="GO" id="GO:0015444">
    <property type="term" value="F:P-type magnesium transporter activity"/>
    <property type="evidence" value="ECO:0007669"/>
    <property type="project" value="UniProtKB-EC"/>
</dbReference>
<dbReference type="Pfam" id="PF00122">
    <property type="entry name" value="E1-E2_ATPase"/>
    <property type="match status" value="1"/>
</dbReference>
<gene>
    <name evidence="20" type="primary">mgtA</name>
    <name evidence="20" type="ORF">OFBG_00749</name>
</gene>
<dbReference type="NCBIfam" id="NF011702">
    <property type="entry name" value="PRK15122.1"/>
    <property type="match status" value="1"/>
</dbReference>
<accession>C3X945</accession>
<evidence type="ECO:0000256" key="10">
    <source>
        <dbReference type="ARBA" id="ARBA00022741"/>
    </source>
</evidence>
<comment type="subcellular location">
    <subcellularLocation>
        <location evidence="2">Cell inner membrane</location>
        <topology evidence="2">Multi-pass membrane protein</topology>
    </subcellularLocation>
</comment>
<dbReference type="HOGENOM" id="CLU_002360_6_3_4"/>
<dbReference type="RefSeq" id="WP_005880419.1">
    <property type="nucleotide sequence ID" value="NZ_CP019430.1"/>
</dbReference>
<evidence type="ECO:0000259" key="19">
    <source>
        <dbReference type="SMART" id="SM00831"/>
    </source>
</evidence>
<keyword evidence="14 18" id="KW-1133">Transmembrane helix</keyword>
<evidence type="ECO:0000256" key="16">
    <source>
        <dbReference type="ARBA" id="ARBA00029806"/>
    </source>
</evidence>
<dbReference type="PROSITE" id="PS00154">
    <property type="entry name" value="ATPASE_E1_E2"/>
    <property type="match status" value="1"/>
</dbReference>
<keyword evidence="11" id="KW-0067">ATP-binding</keyword>
<evidence type="ECO:0000256" key="13">
    <source>
        <dbReference type="ARBA" id="ARBA00022967"/>
    </source>
</evidence>
<dbReference type="Gene3D" id="1.20.1110.10">
    <property type="entry name" value="Calcium-transporting ATPase, transmembrane domain"/>
    <property type="match status" value="1"/>
</dbReference>
<dbReference type="InterPro" id="IPR006415">
    <property type="entry name" value="P-type_ATPase_IIIB"/>
</dbReference>
<evidence type="ECO:0000256" key="2">
    <source>
        <dbReference type="ARBA" id="ARBA00004429"/>
    </source>
</evidence>
<keyword evidence="6" id="KW-1003">Cell membrane</keyword>
<dbReference type="AlphaFoldDB" id="C3X945"/>
<dbReference type="InterPro" id="IPR001757">
    <property type="entry name" value="P_typ_ATPase"/>
</dbReference>
<organism evidence="20 21">
    <name type="scientific">Oxalobacter formigenes OXCC13</name>
    <dbReference type="NCBI Taxonomy" id="556269"/>
    <lineage>
        <taxon>Bacteria</taxon>
        <taxon>Pseudomonadati</taxon>
        <taxon>Pseudomonadota</taxon>
        <taxon>Betaproteobacteria</taxon>
        <taxon>Burkholderiales</taxon>
        <taxon>Oxalobacteraceae</taxon>
        <taxon>Oxalobacter</taxon>
    </lineage>
</organism>
<dbReference type="OrthoDB" id="9814270at2"/>
<dbReference type="PRINTS" id="PR01836">
    <property type="entry name" value="MGATPASE"/>
</dbReference>
<dbReference type="InterPro" id="IPR023299">
    <property type="entry name" value="ATPase_P-typ_cyto_dom_N"/>
</dbReference>
<protein>
    <recommendedName>
        <fullName evidence="5">Magnesium-transporting ATPase, P-type 1</fullName>
        <ecNumber evidence="4">7.2.2.14</ecNumber>
    </recommendedName>
    <alternativeName>
        <fullName evidence="16">Mg(2+) transport ATPase, P-type 1</fullName>
    </alternativeName>
</protein>
<dbReference type="PANTHER" id="PTHR42861">
    <property type="entry name" value="CALCIUM-TRANSPORTING ATPASE"/>
    <property type="match status" value="1"/>
</dbReference>
<feature type="transmembrane region" description="Helical" evidence="18">
    <location>
        <begin position="873"/>
        <end position="896"/>
    </location>
</feature>
<dbReference type="SUPFAM" id="SSF81665">
    <property type="entry name" value="Calcium ATPase, transmembrane domain M"/>
    <property type="match status" value="1"/>
</dbReference>
<dbReference type="NCBIfam" id="TIGR01524">
    <property type="entry name" value="ATPase-IIIB_Mg"/>
    <property type="match status" value="1"/>
</dbReference>
<dbReference type="GO" id="GO:0005886">
    <property type="term" value="C:plasma membrane"/>
    <property type="evidence" value="ECO:0007669"/>
    <property type="project" value="UniProtKB-SubCell"/>
</dbReference>
<evidence type="ECO:0000256" key="14">
    <source>
        <dbReference type="ARBA" id="ARBA00022989"/>
    </source>
</evidence>
<dbReference type="GO" id="GO:0016887">
    <property type="term" value="F:ATP hydrolysis activity"/>
    <property type="evidence" value="ECO:0007669"/>
    <property type="project" value="InterPro"/>
</dbReference>
<dbReference type="SFLD" id="SFLDG00002">
    <property type="entry name" value="C1.7:_P-type_atpase_like"/>
    <property type="match status" value="1"/>
</dbReference>
<dbReference type="Gene3D" id="2.70.150.10">
    <property type="entry name" value="Calcium-transporting ATPase, cytoplasmic transduction domain A"/>
    <property type="match status" value="1"/>
</dbReference>
<dbReference type="InterPro" id="IPR059000">
    <property type="entry name" value="ATPase_P-type_domA"/>
</dbReference>
<feature type="domain" description="Cation-transporting P-type ATPase N-terminal" evidence="19">
    <location>
        <begin position="26"/>
        <end position="100"/>
    </location>
</feature>
<keyword evidence="12" id="KW-0460">Magnesium</keyword>
<dbReference type="InterPro" id="IPR036412">
    <property type="entry name" value="HAD-like_sf"/>
</dbReference>
<keyword evidence="20" id="KW-0378">Hydrolase</keyword>
<evidence type="ECO:0000313" key="21">
    <source>
        <dbReference type="Proteomes" id="UP000005089"/>
    </source>
</evidence>
<dbReference type="InterPro" id="IPR008250">
    <property type="entry name" value="ATPase_P-typ_transduc_dom_A_sf"/>
</dbReference>
<dbReference type="Pfam" id="PF00689">
    <property type="entry name" value="Cation_ATPase_C"/>
    <property type="match status" value="1"/>
</dbReference>
<keyword evidence="10" id="KW-0547">Nucleotide-binding</keyword>
<comment type="function">
    <text evidence="1">Mediates magnesium influx to the cytosol.</text>
</comment>
<dbReference type="CDD" id="cd02077">
    <property type="entry name" value="P-type_ATPase_Mg"/>
    <property type="match status" value="1"/>
</dbReference>
<name>C3X945_OXAFO</name>
<feature type="transmembrane region" description="Helical" evidence="18">
    <location>
        <begin position="305"/>
        <end position="329"/>
    </location>
</feature>
<keyword evidence="7" id="KW-0997">Cell inner membrane</keyword>
<keyword evidence="15 18" id="KW-0472">Membrane</keyword>
<dbReference type="Proteomes" id="UP000005089">
    <property type="component" value="Unassembled WGS sequence"/>
</dbReference>
<feature type="transmembrane region" description="Helical" evidence="18">
    <location>
        <begin position="272"/>
        <end position="293"/>
    </location>
</feature>
<comment type="catalytic activity">
    <reaction evidence="17">
        <text>Mg(2+)(out) + ATP + H2O = Mg(2+)(in) + ADP + phosphate + H(+)</text>
        <dbReference type="Rhea" id="RHEA:10260"/>
        <dbReference type="ChEBI" id="CHEBI:15377"/>
        <dbReference type="ChEBI" id="CHEBI:15378"/>
        <dbReference type="ChEBI" id="CHEBI:18420"/>
        <dbReference type="ChEBI" id="CHEBI:30616"/>
        <dbReference type="ChEBI" id="CHEBI:43474"/>
        <dbReference type="ChEBI" id="CHEBI:456216"/>
        <dbReference type="EC" id="7.2.2.14"/>
    </reaction>
</comment>
<keyword evidence="8" id="KW-0597">Phosphoprotein</keyword>
<dbReference type="eggNOG" id="COG0474">
    <property type="taxonomic scope" value="Bacteria"/>
</dbReference>
<dbReference type="InterPro" id="IPR023214">
    <property type="entry name" value="HAD_sf"/>
</dbReference>
<reference evidence="20 21" key="1">
    <citation type="submission" date="2009-02" db="EMBL/GenBank/DDBJ databases">
        <title>The Genome Sequence of Oxalobacter formigenes OXCC13.</title>
        <authorList>
            <consortium name="The Broad Institute Genome Sequencing Platform"/>
            <person name="Ward D."/>
            <person name="Young S.K."/>
            <person name="Kodira C.D."/>
            <person name="Zeng Q."/>
            <person name="Koehrsen M."/>
            <person name="Alvarado L."/>
            <person name="Berlin A."/>
            <person name="Borenstein D."/>
            <person name="Chen Z."/>
            <person name="Engels R."/>
            <person name="Freedman E."/>
            <person name="Gellesch M."/>
            <person name="Goldberg J."/>
            <person name="Griggs A."/>
            <person name="Gujja S."/>
            <person name="Heiman D."/>
            <person name="Hepburn T."/>
            <person name="Howarth C."/>
            <person name="Jen D."/>
            <person name="Larson L."/>
            <person name="Lewis B."/>
            <person name="Mehta T."/>
            <person name="Park D."/>
            <person name="Pearson M."/>
            <person name="Roberts A."/>
            <person name="Saif S."/>
            <person name="Shea T."/>
            <person name="Shenoy N."/>
            <person name="Sisk P."/>
            <person name="Stolte C."/>
            <person name="Sykes S."/>
            <person name="Walk T."/>
            <person name="White J."/>
            <person name="Yandava C."/>
            <person name="Allison M.J."/>
            <person name="Lander E."/>
            <person name="Nusbaum C."/>
            <person name="Galagan J."/>
            <person name="Birren B."/>
        </authorList>
    </citation>
    <scope>NUCLEOTIDE SEQUENCE [LARGE SCALE GENOMIC DNA]</scope>
    <source>
        <strain evidence="20 21">OXCC13</strain>
    </source>
</reference>
<dbReference type="GO" id="GO:0005524">
    <property type="term" value="F:ATP binding"/>
    <property type="evidence" value="ECO:0007669"/>
    <property type="project" value="UniProtKB-KW"/>
</dbReference>
<evidence type="ECO:0000256" key="5">
    <source>
        <dbReference type="ARBA" id="ARBA00013555"/>
    </source>
</evidence>
<dbReference type="SUPFAM" id="SSF81660">
    <property type="entry name" value="Metal cation-transporting ATPase, ATP-binding domain N"/>
    <property type="match status" value="1"/>
</dbReference>
<dbReference type="SFLD" id="SFLDS00003">
    <property type="entry name" value="Haloacid_Dehalogenase"/>
    <property type="match status" value="1"/>
</dbReference>